<reference evidence="2" key="1">
    <citation type="journal article" date="2020" name="Nature">
        <title>Giant virus diversity and host interactions through global metagenomics.</title>
        <authorList>
            <person name="Schulz F."/>
            <person name="Roux S."/>
            <person name="Paez-Espino D."/>
            <person name="Jungbluth S."/>
            <person name="Walsh D.A."/>
            <person name="Denef V.J."/>
            <person name="McMahon K.D."/>
            <person name="Konstantinidis K.T."/>
            <person name="Eloe-Fadrosh E.A."/>
            <person name="Kyrpides N.C."/>
            <person name="Woyke T."/>
        </authorList>
    </citation>
    <scope>NUCLEOTIDE SEQUENCE</scope>
    <source>
        <strain evidence="2">GVMAG-M-3300021963-12</strain>
    </source>
</reference>
<evidence type="ECO:0000256" key="1">
    <source>
        <dbReference type="SAM" id="Coils"/>
    </source>
</evidence>
<organism evidence="2">
    <name type="scientific">viral metagenome</name>
    <dbReference type="NCBI Taxonomy" id="1070528"/>
    <lineage>
        <taxon>unclassified sequences</taxon>
        <taxon>metagenomes</taxon>
        <taxon>organismal metagenomes</taxon>
    </lineage>
</organism>
<keyword evidence="1" id="KW-0175">Coiled coil</keyword>
<name>A0A6C0CRS4_9ZZZZ</name>
<dbReference type="EMBL" id="MN739482">
    <property type="protein sequence ID" value="QHT07546.1"/>
    <property type="molecule type" value="Genomic_DNA"/>
</dbReference>
<evidence type="ECO:0000313" key="2">
    <source>
        <dbReference type="EMBL" id="QHT07546.1"/>
    </source>
</evidence>
<sequence length="84" mass="9401">MRDIYLCALFVLVSTLVFVFNRKLEHLTIEEVDEKATKATEKLNTLEDEYKSIQQKLDSQDAKMAAASSQATAAQALLDTSTMD</sequence>
<accession>A0A6C0CRS4</accession>
<dbReference type="AlphaFoldDB" id="A0A6C0CRS4"/>
<protein>
    <submittedName>
        <fullName evidence="2">Uncharacterized protein</fullName>
    </submittedName>
</protein>
<proteinExistence type="predicted"/>
<feature type="coiled-coil region" evidence="1">
    <location>
        <begin position="29"/>
        <end position="63"/>
    </location>
</feature>